<reference evidence="3 4" key="1">
    <citation type="submission" date="2021-06" db="EMBL/GenBank/DDBJ databases">
        <title>A haploid diamondback moth (Plutella xylostella L.) genome assembly resolves 31 chromosomes and identifies a diamide resistance mutation.</title>
        <authorList>
            <person name="Ward C.M."/>
            <person name="Perry K.D."/>
            <person name="Baker G."/>
            <person name="Powis K."/>
            <person name="Heckel D.G."/>
            <person name="Baxter S.W."/>
        </authorList>
    </citation>
    <scope>NUCLEOTIDE SEQUENCE [LARGE SCALE GENOMIC DNA]</scope>
    <source>
        <strain evidence="3 4">LV</strain>
        <tissue evidence="3">Single pupa</tissue>
    </source>
</reference>
<dbReference type="Proteomes" id="UP000823941">
    <property type="component" value="Chromosome 10"/>
</dbReference>
<gene>
    <name evidence="3" type="ORF">JYU34_007872</name>
</gene>
<name>A0ABQ7QRG2_PLUXY</name>
<feature type="region of interest" description="Disordered" evidence="1">
    <location>
        <begin position="77"/>
        <end position="109"/>
    </location>
</feature>
<feature type="chain" id="PRO_5046025075" evidence="2">
    <location>
        <begin position="34"/>
        <end position="109"/>
    </location>
</feature>
<evidence type="ECO:0000256" key="1">
    <source>
        <dbReference type="SAM" id="MobiDB-lite"/>
    </source>
</evidence>
<evidence type="ECO:0000313" key="3">
    <source>
        <dbReference type="EMBL" id="KAG7307651.1"/>
    </source>
</evidence>
<organism evidence="3 4">
    <name type="scientific">Plutella xylostella</name>
    <name type="common">Diamondback moth</name>
    <name type="synonym">Plutella maculipennis</name>
    <dbReference type="NCBI Taxonomy" id="51655"/>
    <lineage>
        <taxon>Eukaryota</taxon>
        <taxon>Metazoa</taxon>
        <taxon>Ecdysozoa</taxon>
        <taxon>Arthropoda</taxon>
        <taxon>Hexapoda</taxon>
        <taxon>Insecta</taxon>
        <taxon>Pterygota</taxon>
        <taxon>Neoptera</taxon>
        <taxon>Endopterygota</taxon>
        <taxon>Lepidoptera</taxon>
        <taxon>Glossata</taxon>
        <taxon>Ditrysia</taxon>
        <taxon>Yponomeutoidea</taxon>
        <taxon>Plutellidae</taxon>
        <taxon>Plutella</taxon>
    </lineage>
</organism>
<protein>
    <submittedName>
        <fullName evidence="3">Uncharacterized protein</fullName>
    </submittedName>
</protein>
<evidence type="ECO:0000256" key="2">
    <source>
        <dbReference type="SAM" id="SignalP"/>
    </source>
</evidence>
<comment type="caution">
    <text evidence="3">The sequence shown here is derived from an EMBL/GenBank/DDBJ whole genome shotgun (WGS) entry which is preliminary data.</text>
</comment>
<proteinExistence type="predicted"/>
<dbReference type="EMBL" id="JAHIBW010000010">
    <property type="protein sequence ID" value="KAG7307651.1"/>
    <property type="molecule type" value="Genomic_DNA"/>
</dbReference>
<sequence length="109" mass="11572">MPVPGTGSRFRVNTRWSVLALALGDRCAHLAHAANCTRPRWRGTPPTVPGPAGEHGADCTAYSSLVMVIHADMARSGVDVTGHGQGRPTPPRGSPLVTEPPRSALWEQE</sequence>
<feature type="signal peptide" evidence="2">
    <location>
        <begin position="1"/>
        <end position="33"/>
    </location>
</feature>
<keyword evidence="4" id="KW-1185">Reference proteome</keyword>
<evidence type="ECO:0000313" key="4">
    <source>
        <dbReference type="Proteomes" id="UP000823941"/>
    </source>
</evidence>
<keyword evidence="2" id="KW-0732">Signal</keyword>
<accession>A0ABQ7QRG2</accession>